<proteinExistence type="predicted"/>
<dbReference type="EMBL" id="ML976615">
    <property type="protein sequence ID" value="KAF1848350.1"/>
    <property type="molecule type" value="Genomic_DNA"/>
</dbReference>
<comment type="caution">
    <text evidence="2">The sequence shown here is derived from an EMBL/GenBank/DDBJ whole genome shotgun (WGS) entry which is preliminary data.</text>
</comment>
<dbReference type="AlphaFoldDB" id="A0A9P4GNQ6"/>
<keyword evidence="3" id="KW-1185">Reference proteome</keyword>
<evidence type="ECO:0000313" key="2">
    <source>
        <dbReference type="EMBL" id="KAF1848350.1"/>
    </source>
</evidence>
<name>A0A9P4GNQ6_9PLEO</name>
<reference evidence="2" key="1">
    <citation type="submission" date="2020-01" db="EMBL/GenBank/DDBJ databases">
        <authorList>
            <consortium name="DOE Joint Genome Institute"/>
            <person name="Haridas S."/>
            <person name="Albert R."/>
            <person name="Binder M."/>
            <person name="Bloem J."/>
            <person name="Labutti K."/>
            <person name="Salamov A."/>
            <person name="Andreopoulos B."/>
            <person name="Baker S.E."/>
            <person name="Barry K."/>
            <person name="Bills G."/>
            <person name="Bluhm B.H."/>
            <person name="Cannon C."/>
            <person name="Castanera R."/>
            <person name="Culley D.E."/>
            <person name="Daum C."/>
            <person name="Ezra D."/>
            <person name="Gonzalez J.B."/>
            <person name="Henrissat B."/>
            <person name="Kuo A."/>
            <person name="Liang C."/>
            <person name="Lipzen A."/>
            <person name="Lutzoni F."/>
            <person name="Magnuson J."/>
            <person name="Mondo S."/>
            <person name="Nolan M."/>
            <person name="Ohm R."/>
            <person name="Pangilinan J."/>
            <person name="Park H.-J."/>
            <person name="Ramirez L."/>
            <person name="Alfaro M."/>
            <person name="Sun H."/>
            <person name="Tritt A."/>
            <person name="Yoshinaga Y."/>
            <person name="Zwiers L.-H."/>
            <person name="Turgeon B.G."/>
            <person name="Goodwin S.B."/>
            <person name="Spatafora J.W."/>
            <person name="Crous P.W."/>
            <person name="Grigoriev I.V."/>
        </authorList>
    </citation>
    <scope>NUCLEOTIDE SEQUENCE</scope>
    <source>
        <strain evidence="2">CBS 394.84</strain>
    </source>
</reference>
<organism evidence="2 3">
    <name type="scientific">Cucurbitaria berberidis CBS 394.84</name>
    <dbReference type="NCBI Taxonomy" id="1168544"/>
    <lineage>
        <taxon>Eukaryota</taxon>
        <taxon>Fungi</taxon>
        <taxon>Dikarya</taxon>
        <taxon>Ascomycota</taxon>
        <taxon>Pezizomycotina</taxon>
        <taxon>Dothideomycetes</taxon>
        <taxon>Pleosporomycetidae</taxon>
        <taxon>Pleosporales</taxon>
        <taxon>Pleosporineae</taxon>
        <taxon>Cucurbitariaceae</taxon>
        <taxon>Cucurbitaria</taxon>
    </lineage>
</organism>
<dbReference type="GeneID" id="63845447"/>
<accession>A0A9P4GNQ6</accession>
<keyword evidence="1" id="KW-1133">Transmembrane helix</keyword>
<sequence length="79" mass="9529">KLNAITIKNYCLFFLVKKTLDCLLNIYYYTIFNLQNAYYCLKIIVTYINKALSKYLNYIYIVYLDNIFIYIYSANIAVY</sequence>
<keyword evidence="1" id="KW-0812">Transmembrane</keyword>
<keyword evidence="1" id="KW-0472">Membrane</keyword>
<feature type="non-terminal residue" evidence="2">
    <location>
        <position position="1"/>
    </location>
</feature>
<dbReference type="Proteomes" id="UP000800039">
    <property type="component" value="Unassembled WGS sequence"/>
</dbReference>
<gene>
    <name evidence="2" type="ORF">K460DRAFT_277690</name>
</gene>
<protein>
    <submittedName>
        <fullName evidence="2">Uncharacterized protein</fullName>
    </submittedName>
</protein>
<evidence type="ECO:0000256" key="1">
    <source>
        <dbReference type="SAM" id="Phobius"/>
    </source>
</evidence>
<dbReference type="RefSeq" id="XP_040790913.1">
    <property type="nucleotide sequence ID" value="XM_040928194.1"/>
</dbReference>
<evidence type="ECO:0000313" key="3">
    <source>
        <dbReference type="Proteomes" id="UP000800039"/>
    </source>
</evidence>
<feature type="transmembrane region" description="Helical" evidence="1">
    <location>
        <begin position="55"/>
        <end position="73"/>
    </location>
</feature>